<evidence type="ECO:0000313" key="2">
    <source>
        <dbReference type="EMBL" id="CAE8585713.1"/>
    </source>
</evidence>
<dbReference type="InterPro" id="IPR050754">
    <property type="entry name" value="FKBP4/5/8-like"/>
</dbReference>
<dbReference type="EMBL" id="CAJNNV010001738">
    <property type="protein sequence ID" value="CAE8585713.1"/>
    <property type="molecule type" value="Genomic_DNA"/>
</dbReference>
<feature type="region of interest" description="Disordered" evidence="1">
    <location>
        <begin position="1"/>
        <end position="27"/>
    </location>
</feature>
<dbReference type="Gene3D" id="1.25.40.10">
    <property type="entry name" value="Tetratricopeptide repeat domain"/>
    <property type="match status" value="1"/>
</dbReference>
<dbReference type="PANTHER" id="PTHR46512">
    <property type="entry name" value="PEPTIDYLPROLYL ISOMERASE"/>
    <property type="match status" value="1"/>
</dbReference>
<protein>
    <submittedName>
        <fullName evidence="2">Uncharacterized protein</fullName>
    </submittedName>
</protein>
<feature type="non-terminal residue" evidence="2">
    <location>
        <position position="1"/>
    </location>
</feature>
<accession>A0A813DHM1</accession>
<proteinExistence type="predicted"/>
<gene>
    <name evidence="2" type="ORF">PGLA1383_LOCUS4618</name>
</gene>
<keyword evidence="3" id="KW-1185">Reference proteome</keyword>
<name>A0A813DHM1_POLGL</name>
<evidence type="ECO:0000256" key="1">
    <source>
        <dbReference type="SAM" id="MobiDB-lite"/>
    </source>
</evidence>
<organism evidence="2 3">
    <name type="scientific">Polarella glacialis</name>
    <name type="common">Dinoflagellate</name>
    <dbReference type="NCBI Taxonomy" id="89957"/>
    <lineage>
        <taxon>Eukaryota</taxon>
        <taxon>Sar</taxon>
        <taxon>Alveolata</taxon>
        <taxon>Dinophyceae</taxon>
        <taxon>Suessiales</taxon>
        <taxon>Suessiaceae</taxon>
        <taxon>Polarella</taxon>
    </lineage>
</organism>
<dbReference type="Proteomes" id="UP000654075">
    <property type="component" value="Unassembled WGS sequence"/>
</dbReference>
<dbReference type="AlphaFoldDB" id="A0A813DHM1"/>
<dbReference type="InterPro" id="IPR011990">
    <property type="entry name" value="TPR-like_helical_dom_sf"/>
</dbReference>
<reference evidence="2" key="1">
    <citation type="submission" date="2021-02" db="EMBL/GenBank/DDBJ databases">
        <authorList>
            <person name="Dougan E. K."/>
            <person name="Rhodes N."/>
            <person name="Thang M."/>
            <person name="Chan C."/>
        </authorList>
    </citation>
    <scope>NUCLEOTIDE SEQUENCE</scope>
</reference>
<comment type="caution">
    <text evidence="2">The sequence shown here is derived from an EMBL/GenBank/DDBJ whole genome shotgun (WGS) entry which is preliminary data.</text>
</comment>
<evidence type="ECO:0000313" key="3">
    <source>
        <dbReference type="Proteomes" id="UP000654075"/>
    </source>
</evidence>
<sequence>PFWPKTNLSSEGFPATHSVRSPSPPDMPLAHTASGNSCLGALGFTGALKHYTAALEDLSAWEPPFTASQRDSVIEVWSKISTCLLQLQRFEAARDASAAALFYNWRHVKSLLQSAKALAALGSSSLAISDLRTLLEIEPGNQQADVLLQSLVLHGSSDEVGVGEVSACTPLLHSIAHDNDIWRQVLGSLSLVTCLRCRAVCRSFEQHYWAALRSQEGSEFSSTLTVQAAGVPMLPSGHSAGRVVSVQNLSRLPMILKLLMRQGGVGGGGGARIALQYPLGLHGAIRQVLRDSEAAFQAAGFVLFKQLPSKCIRGGQLGLKATAWPLLLQELEELVQNQPELEMLRLALCGDMCQECPNEGVIRRFQAAMASFQHLQRCSFLLQGHGFTDDCCVPFLEAIRHCLPLQLEFECVNSPGLRALAALPWVSARVRHIDLKIGFTQISPEQVLVALEAFPFLEVVTSQCHPLTFAKVWAKHEVIRAGLNTRGVAMQCGRRQELTKLRDPGRLMLAPAADLFEEECLDWQCARHYFSKYDLRRFENTGELEEEWMEALLPTAEALGRS</sequence>
<feature type="compositionally biased region" description="Polar residues" evidence="1">
    <location>
        <begin position="1"/>
        <end position="10"/>
    </location>
</feature>
<dbReference type="SUPFAM" id="SSF48452">
    <property type="entry name" value="TPR-like"/>
    <property type="match status" value="1"/>
</dbReference>